<proteinExistence type="predicted"/>
<protein>
    <recommendedName>
        <fullName evidence="1">non-specific serine/threonine protein kinase</fullName>
        <ecNumber evidence="1">2.7.11.1</ecNumber>
    </recommendedName>
</protein>
<sequence>MWNAVQNAAQVTGVDALSLIALIVRAAETARRNKKTCRELVEQVKQIGDLLRSLEEQPAVGISIMHRPETSALLMELQETLRLACTVVESCGQGGCVHGLWVGGSRASSLRDVQSKIAFYLQLFPIVSHLDNTRLLVQVINSAAAPTSAGGAEEEVLRSFQNLSDPQDDQSRFQNLSFSQLRNATNNFSLENQIEQGPLATLYKGQLHGNHVTIKKHSVTSSSEQKLPPSMSQYELCKNEVQILPKLQHNNIVKLLGFCAERSERIVVYEHMENGSLEDVIFVRMGAGFTVDWPTRFRIIEGVAQGAVYLHNHSRLRIIHRDLKPCNILLDSDMNPRISNFDLAKVLSPGINQGTADCVVGSVGFIAPEYMKNGTFSVKTDVYSFGVMVLEIISGKRWTRPLQRTYYQDLLTWAFNRTTCYGNKMVQRLKGFMHPTMHSIAFCGRTVPRCLSLPTRRRVMSKQREMRRCVRVALLCIQEKPERRPDMPEVTRMLMTSRKPAVPFPRRPGYATESPMYAGDRSTTP</sequence>
<evidence type="ECO:0000256" key="6">
    <source>
        <dbReference type="ARBA" id="ARBA00022840"/>
    </source>
</evidence>
<evidence type="ECO:0000256" key="5">
    <source>
        <dbReference type="ARBA" id="ARBA00022777"/>
    </source>
</evidence>
<evidence type="ECO:0000256" key="4">
    <source>
        <dbReference type="ARBA" id="ARBA00022741"/>
    </source>
</evidence>
<keyword evidence="3" id="KW-0808">Transferase</keyword>
<dbReference type="InterPro" id="IPR011009">
    <property type="entry name" value="Kinase-like_dom_sf"/>
</dbReference>
<dbReference type="InterPro" id="IPR000719">
    <property type="entry name" value="Prot_kinase_dom"/>
</dbReference>
<feature type="region of interest" description="Disordered" evidence="9">
    <location>
        <begin position="496"/>
        <end position="525"/>
    </location>
</feature>
<name>A0A194YLS8_SORBI</name>
<dbReference type="InterPro" id="IPR059179">
    <property type="entry name" value="MLKL-like_MCAfunc"/>
</dbReference>
<dbReference type="InParanoid" id="A0A194YLS8"/>
<dbReference type="PROSITE" id="PS50011">
    <property type="entry name" value="PROTEIN_KINASE_DOM"/>
    <property type="match status" value="1"/>
</dbReference>
<dbReference type="PANTHER" id="PTHR27002:SF883">
    <property type="entry name" value="PROTEIN KINASE DOMAIN-CONTAINING PROTEIN"/>
    <property type="match status" value="1"/>
</dbReference>
<keyword evidence="6" id="KW-0067">ATP-binding</keyword>
<keyword evidence="5" id="KW-0418">Kinase</keyword>
<reference evidence="12" key="2">
    <citation type="journal article" date="2018" name="Plant J.">
        <title>The Sorghum bicolor reference genome: improved assembly, gene annotations, a transcriptome atlas, and signatures of genome organization.</title>
        <authorList>
            <person name="McCormick R.F."/>
            <person name="Truong S.K."/>
            <person name="Sreedasyam A."/>
            <person name="Jenkins J."/>
            <person name="Shu S."/>
            <person name="Sims D."/>
            <person name="Kennedy M."/>
            <person name="Amirebrahimi M."/>
            <person name="Weers B.D."/>
            <person name="McKinley B."/>
            <person name="Mattison A."/>
            <person name="Morishige D.T."/>
            <person name="Grimwood J."/>
            <person name="Schmutz J."/>
            <person name="Mullet J.E."/>
        </authorList>
    </citation>
    <scope>NUCLEOTIDE SEQUENCE [LARGE SCALE GENOMIC DNA]</scope>
    <source>
        <strain evidence="12">cv. BTx623</strain>
    </source>
</reference>
<dbReference type="Gene3D" id="3.30.200.20">
    <property type="entry name" value="Phosphorylase Kinase, domain 1"/>
    <property type="match status" value="1"/>
</dbReference>
<dbReference type="CDD" id="cd21037">
    <property type="entry name" value="MLKL_NTD"/>
    <property type="match status" value="1"/>
</dbReference>
<accession>A0A194YLS8</accession>
<dbReference type="OrthoDB" id="643722at2759"/>
<dbReference type="PANTHER" id="PTHR27002">
    <property type="entry name" value="RECEPTOR-LIKE SERINE/THREONINE-PROTEIN KINASE SD1-8"/>
    <property type="match status" value="1"/>
</dbReference>
<dbReference type="EMBL" id="CM000769">
    <property type="protein sequence ID" value="KXG20930.1"/>
    <property type="molecule type" value="Genomic_DNA"/>
</dbReference>
<dbReference type="STRING" id="4558.A0A194YLS8"/>
<evidence type="ECO:0000313" key="12">
    <source>
        <dbReference type="Proteomes" id="UP000000768"/>
    </source>
</evidence>
<organism evidence="11 12">
    <name type="scientific">Sorghum bicolor</name>
    <name type="common">Sorghum</name>
    <name type="synonym">Sorghum vulgare</name>
    <dbReference type="NCBI Taxonomy" id="4558"/>
    <lineage>
        <taxon>Eukaryota</taxon>
        <taxon>Viridiplantae</taxon>
        <taxon>Streptophyta</taxon>
        <taxon>Embryophyta</taxon>
        <taxon>Tracheophyta</taxon>
        <taxon>Spermatophyta</taxon>
        <taxon>Magnoliopsida</taxon>
        <taxon>Liliopsida</taxon>
        <taxon>Poales</taxon>
        <taxon>Poaceae</taxon>
        <taxon>PACMAD clade</taxon>
        <taxon>Panicoideae</taxon>
        <taxon>Andropogonodae</taxon>
        <taxon>Andropogoneae</taxon>
        <taxon>Sorghinae</taxon>
        <taxon>Sorghum</taxon>
    </lineage>
</organism>
<feature type="domain" description="Protein kinase" evidence="10">
    <location>
        <begin position="188"/>
        <end position="502"/>
    </location>
</feature>
<keyword evidence="12" id="KW-1185">Reference proteome</keyword>
<evidence type="ECO:0000259" key="10">
    <source>
        <dbReference type="PROSITE" id="PS50011"/>
    </source>
</evidence>
<reference evidence="11 12" key="1">
    <citation type="journal article" date="2009" name="Nature">
        <title>The Sorghum bicolor genome and the diversification of grasses.</title>
        <authorList>
            <person name="Paterson A.H."/>
            <person name="Bowers J.E."/>
            <person name="Bruggmann R."/>
            <person name="Dubchak I."/>
            <person name="Grimwood J."/>
            <person name="Gundlach H."/>
            <person name="Haberer G."/>
            <person name="Hellsten U."/>
            <person name="Mitros T."/>
            <person name="Poliakov A."/>
            <person name="Schmutz J."/>
            <person name="Spannagl M."/>
            <person name="Tang H."/>
            <person name="Wang X."/>
            <person name="Wicker T."/>
            <person name="Bharti A.K."/>
            <person name="Chapman J."/>
            <person name="Feltus F.A."/>
            <person name="Gowik U."/>
            <person name="Grigoriev I.V."/>
            <person name="Lyons E."/>
            <person name="Maher C.A."/>
            <person name="Martis M."/>
            <person name="Narechania A."/>
            <person name="Otillar R.P."/>
            <person name="Penning B.W."/>
            <person name="Salamov A.A."/>
            <person name="Wang Y."/>
            <person name="Zhang L."/>
            <person name="Carpita N.C."/>
            <person name="Freeling M."/>
            <person name="Gingle A.R."/>
            <person name="Hash C.T."/>
            <person name="Keller B."/>
            <person name="Klein P."/>
            <person name="Kresovich S."/>
            <person name="McCann M.C."/>
            <person name="Ming R."/>
            <person name="Peterson D.G."/>
            <person name="Mehboob-ur-Rahman"/>
            <person name="Ware D."/>
            <person name="Westhoff P."/>
            <person name="Mayer K.F."/>
            <person name="Messing J."/>
            <person name="Rokhsar D.S."/>
        </authorList>
    </citation>
    <scope>NUCLEOTIDE SEQUENCE [LARGE SCALE GENOMIC DNA]</scope>
    <source>
        <strain evidence="12">cv. BTx623</strain>
    </source>
</reference>
<keyword evidence="4" id="KW-0547">Nucleotide-binding</keyword>
<evidence type="ECO:0000256" key="8">
    <source>
        <dbReference type="ARBA" id="ARBA00048679"/>
    </source>
</evidence>
<dbReference type="SUPFAM" id="SSF56112">
    <property type="entry name" value="Protein kinase-like (PK-like)"/>
    <property type="match status" value="1"/>
</dbReference>
<evidence type="ECO:0000256" key="7">
    <source>
        <dbReference type="ARBA" id="ARBA00047899"/>
    </source>
</evidence>
<dbReference type="InterPro" id="IPR036537">
    <property type="entry name" value="Adaptor_Cbl_N_dom_sf"/>
</dbReference>
<keyword evidence="2" id="KW-0723">Serine/threonine-protein kinase</keyword>
<dbReference type="FunFam" id="1.10.510.10:FF:001023">
    <property type="entry name" value="Os07g0541700 protein"/>
    <property type="match status" value="1"/>
</dbReference>
<dbReference type="GO" id="GO:0007165">
    <property type="term" value="P:signal transduction"/>
    <property type="evidence" value="ECO:0000318"/>
    <property type="project" value="GO_Central"/>
</dbReference>
<dbReference type="GO" id="GO:0007166">
    <property type="term" value="P:cell surface receptor signaling pathway"/>
    <property type="evidence" value="ECO:0007669"/>
    <property type="project" value="InterPro"/>
</dbReference>
<gene>
    <name evidence="11" type="ORF">SORBI_3010G272300</name>
</gene>
<evidence type="ECO:0000313" key="11">
    <source>
        <dbReference type="EMBL" id="KXG20930.1"/>
    </source>
</evidence>
<evidence type="ECO:0000256" key="3">
    <source>
        <dbReference type="ARBA" id="ARBA00022679"/>
    </source>
</evidence>
<dbReference type="Gene3D" id="1.20.930.20">
    <property type="entry name" value="Adaptor protein Cbl, N-terminal domain"/>
    <property type="match status" value="1"/>
</dbReference>
<dbReference type="GO" id="GO:0005524">
    <property type="term" value="F:ATP binding"/>
    <property type="evidence" value="ECO:0007669"/>
    <property type="project" value="UniProtKB-KW"/>
</dbReference>
<dbReference type="GO" id="GO:0004674">
    <property type="term" value="F:protein serine/threonine kinase activity"/>
    <property type="evidence" value="ECO:0000318"/>
    <property type="project" value="GO_Central"/>
</dbReference>
<evidence type="ECO:0000256" key="9">
    <source>
        <dbReference type="SAM" id="MobiDB-lite"/>
    </source>
</evidence>
<dbReference type="AlphaFoldDB" id="A0A194YLS8"/>
<dbReference type="PROSITE" id="PS00108">
    <property type="entry name" value="PROTEIN_KINASE_ST"/>
    <property type="match status" value="1"/>
</dbReference>
<dbReference type="SMART" id="SM00220">
    <property type="entry name" value="S_TKc"/>
    <property type="match status" value="1"/>
</dbReference>
<dbReference type="Proteomes" id="UP000000768">
    <property type="component" value="Chromosome 10"/>
</dbReference>
<dbReference type="Gramene" id="KXG20930">
    <property type="protein sequence ID" value="KXG20930"/>
    <property type="gene ID" value="SORBI_3010G272300"/>
</dbReference>
<dbReference type="ExpressionAtlas" id="A0A194YLS8">
    <property type="expression patterns" value="baseline and differential"/>
</dbReference>
<dbReference type="Pfam" id="PF00069">
    <property type="entry name" value="Pkinase"/>
    <property type="match status" value="1"/>
</dbReference>
<evidence type="ECO:0000256" key="2">
    <source>
        <dbReference type="ARBA" id="ARBA00022527"/>
    </source>
</evidence>
<dbReference type="Pfam" id="PF19584">
    <property type="entry name" value="MCAfunc"/>
    <property type="match status" value="1"/>
</dbReference>
<dbReference type="Gene3D" id="1.10.510.10">
    <property type="entry name" value="Transferase(Phosphotransferase) domain 1"/>
    <property type="match status" value="1"/>
</dbReference>
<comment type="catalytic activity">
    <reaction evidence="8">
        <text>L-seryl-[protein] + ATP = O-phospho-L-seryl-[protein] + ADP + H(+)</text>
        <dbReference type="Rhea" id="RHEA:17989"/>
        <dbReference type="Rhea" id="RHEA-COMP:9863"/>
        <dbReference type="Rhea" id="RHEA-COMP:11604"/>
        <dbReference type="ChEBI" id="CHEBI:15378"/>
        <dbReference type="ChEBI" id="CHEBI:29999"/>
        <dbReference type="ChEBI" id="CHEBI:30616"/>
        <dbReference type="ChEBI" id="CHEBI:83421"/>
        <dbReference type="ChEBI" id="CHEBI:456216"/>
        <dbReference type="EC" id="2.7.11.1"/>
    </reaction>
</comment>
<evidence type="ECO:0000256" key="1">
    <source>
        <dbReference type="ARBA" id="ARBA00012513"/>
    </source>
</evidence>
<dbReference type="GO" id="GO:0005886">
    <property type="term" value="C:plasma membrane"/>
    <property type="evidence" value="ECO:0000318"/>
    <property type="project" value="GO_Central"/>
</dbReference>
<dbReference type="InterPro" id="IPR045766">
    <property type="entry name" value="MCAfunc"/>
</dbReference>
<dbReference type="InterPro" id="IPR008271">
    <property type="entry name" value="Ser/Thr_kinase_AS"/>
</dbReference>
<comment type="catalytic activity">
    <reaction evidence="7">
        <text>L-threonyl-[protein] + ATP = O-phospho-L-threonyl-[protein] + ADP + H(+)</text>
        <dbReference type="Rhea" id="RHEA:46608"/>
        <dbReference type="Rhea" id="RHEA-COMP:11060"/>
        <dbReference type="Rhea" id="RHEA-COMP:11605"/>
        <dbReference type="ChEBI" id="CHEBI:15378"/>
        <dbReference type="ChEBI" id="CHEBI:30013"/>
        <dbReference type="ChEBI" id="CHEBI:30616"/>
        <dbReference type="ChEBI" id="CHEBI:61977"/>
        <dbReference type="ChEBI" id="CHEBI:456216"/>
        <dbReference type="EC" id="2.7.11.1"/>
    </reaction>
</comment>
<dbReference type="EC" id="2.7.11.1" evidence="1"/>